<dbReference type="SUPFAM" id="SSF55729">
    <property type="entry name" value="Acyl-CoA N-acyltransferases (Nat)"/>
    <property type="match status" value="2"/>
</dbReference>
<keyword evidence="2" id="KW-0012">Acyltransferase</keyword>
<dbReference type="PROSITE" id="PS51186">
    <property type="entry name" value="GNAT"/>
    <property type="match status" value="1"/>
</dbReference>
<proteinExistence type="predicted"/>
<gene>
    <name evidence="4" type="ORF">GCM10025781_15870</name>
</gene>
<evidence type="ECO:0000259" key="3">
    <source>
        <dbReference type="PROSITE" id="PS51186"/>
    </source>
</evidence>
<dbReference type="CDD" id="cd04301">
    <property type="entry name" value="NAT_SF"/>
    <property type="match status" value="1"/>
</dbReference>
<dbReference type="EMBL" id="BAABLN010000022">
    <property type="protein sequence ID" value="GAA4698612.1"/>
    <property type="molecule type" value="Genomic_DNA"/>
</dbReference>
<organism evidence="4 5">
    <name type="scientific">Kocuria gwangalliensis</name>
    <dbReference type="NCBI Taxonomy" id="501592"/>
    <lineage>
        <taxon>Bacteria</taxon>
        <taxon>Bacillati</taxon>
        <taxon>Actinomycetota</taxon>
        <taxon>Actinomycetes</taxon>
        <taxon>Micrococcales</taxon>
        <taxon>Micrococcaceae</taxon>
        <taxon>Kocuria</taxon>
    </lineage>
</organism>
<protein>
    <recommendedName>
        <fullName evidence="3">N-acetyltransferase domain-containing protein</fullName>
    </recommendedName>
</protein>
<dbReference type="Gene3D" id="3.40.630.30">
    <property type="match status" value="1"/>
</dbReference>
<dbReference type="PANTHER" id="PTHR43877">
    <property type="entry name" value="AMINOALKYLPHOSPHONATE N-ACETYLTRANSFERASE-RELATED-RELATED"/>
    <property type="match status" value="1"/>
</dbReference>
<reference evidence="5" key="1">
    <citation type="journal article" date="2019" name="Int. J. Syst. Evol. Microbiol.">
        <title>The Global Catalogue of Microorganisms (GCM) 10K type strain sequencing project: providing services to taxonomists for standard genome sequencing and annotation.</title>
        <authorList>
            <consortium name="The Broad Institute Genomics Platform"/>
            <consortium name="The Broad Institute Genome Sequencing Center for Infectious Disease"/>
            <person name="Wu L."/>
            <person name="Ma J."/>
        </authorList>
    </citation>
    <scope>NUCLEOTIDE SEQUENCE [LARGE SCALE GENOMIC DNA]</scope>
    <source>
        <strain evidence="5">JCM 18958</strain>
    </source>
</reference>
<dbReference type="RefSeq" id="WP_345311128.1">
    <property type="nucleotide sequence ID" value="NZ_BAABLN010000022.1"/>
</dbReference>
<keyword evidence="1" id="KW-0808">Transferase</keyword>
<dbReference type="InterPro" id="IPR050832">
    <property type="entry name" value="Bact_Acetyltransf"/>
</dbReference>
<name>A0ABP8X0D1_9MICC</name>
<feature type="domain" description="N-acetyltransferase" evidence="3">
    <location>
        <begin position="12"/>
        <end position="206"/>
    </location>
</feature>
<comment type="caution">
    <text evidence="4">The sequence shown here is derived from an EMBL/GenBank/DDBJ whole genome shotgun (WGS) entry which is preliminary data.</text>
</comment>
<evidence type="ECO:0000256" key="1">
    <source>
        <dbReference type="ARBA" id="ARBA00022679"/>
    </source>
</evidence>
<keyword evidence="5" id="KW-1185">Reference proteome</keyword>
<accession>A0ABP8X0D1</accession>
<evidence type="ECO:0000313" key="4">
    <source>
        <dbReference type="EMBL" id="GAA4698612.1"/>
    </source>
</evidence>
<dbReference type="Pfam" id="PF00583">
    <property type="entry name" value="Acetyltransf_1"/>
    <property type="match status" value="1"/>
</dbReference>
<dbReference type="Proteomes" id="UP001501446">
    <property type="component" value="Unassembled WGS sequence"/>
</dbReference>
<evidence type="ECO:0000256" key="2">
    <source>
        <dbReference type="ARBA" id="ARBA00023315"/>
    </source>
</evidence>
<dbReference type="InterPro" id="IPR016181">
    <property type="entry name" value="Acyl_CoA_acyltransferase"/>
</dbReference>
<evidence type="ECO:0000313" key="5">
    <source>
        <dbReference type="Proteomes" id="UP001501446"/>
    </source>
</evidence>
<sequence>MSQTSALTIELMRIPDGFDQAAQDQLGQVAALVQLSRRYVWGTTELSNDAHDIFRDLKDPYERVNILCAYIDGRLVGRAEVRMPLIADTDTAQIVVDVDPDELSEGIGRSLLSAAEQLAHGESRRVIRLITEHPASELRAPSGPGDGSVMGGESNGVGVQWINAADGSGQLPASHRQTRFAQHAGYELQTVSSFALLDLPLSTDRVESIENSLREVPCAERYALHTWVGSAPEELLEPLARLHARLPSDSFVKPIVSDPDPWDAERVRRTEQLREEDGDRSLMTVAEDRDSGELVGMTELILAQHHPTLALQDETLVIREHRGRRLGMRLKMTNLQQLCEAQPEVDTVYSWTHTGNDRMNWVNAQLGFQDAGQSAVWLRDFRAD</sequence>
<dbReference type="InterPro" id="IPR000182">
    <property type="entry name" value="GNAT_dom"/>
</dbReference>